<proteinExistence type="inferred from homology"/>
<dbReference type="GO" id="GO:0016705">
    <property type="term" value="F:oxidoreductase activity, acting on paired donors, with incorporation or reduction of molecular oxygen"/>
    <property type="evidence" value="ECO:0007669"/>
    <property type="project" value="InterPro"/>
</dbReference>
<keyword evidence="2 6" id="KW-0288">FMN</keyword>
<evidence type="ECO:0000313" key="8">
    <source>
        <dbReference type="EMBL" id="MBP0494577.1"/>
    </source>
</evidence>
<evidence type="ECO:0000256" key="1">
    <source>
        <dbReference type="ARBA" id="ARBA00022630"/>
    </source>
</evidence>
<dbReference type="Pfam" id="PF00296">
    <property type="entry name" value="Bac_luciferase"/>
    <property type="match status" value="1"/>
</dbReference>
<gene>
    <name evidence="8" type="ORF">J5Y10_17470</name>
</gene>
<protein>
    <submittedName>
        <fullName evidence="8">NtaA/DmoA family FMN-dependent monooxygenase</fullName>
        <ecNumber evidence="8">1.14.-.-</ecNumber>
    </submittedName>
</protein>
<evidence type="ECO:0000256" key="5">
    <source>
        <dbReference type="ARBA" id="ARBA00033748"/>
    </source>
</evidence>
<dbReference type="AlphaFoldDB" id="A0A940S8Y2"/>
<feature type="binding site" evidence="6">
    <location>
        <position position="160"/>
    </location>
    <ligand>
        <name>FMN</name>
        <dbReference type="ChEBI" id="CHEBI:58210"/>
    </ligand>
</feature>
<feature type="binding site" evidence="6">
    <location>
        <position position="106"/>
    </location>
    <ligand>
        <name>FMN</name>
        <dbReference type="ChEBI" id="CHEBI:58210"/>
    </ligand>
</feature>
<dbReference type="InterPro" id="IPR036661">
    <property type="entry name" value="Luciferase-like_sf"/>
</dbReference>
<dbReference type="InterPro" id="IPR011251">
    <property type="entry name" value="Luciferase-like_dom"/>
</dbReference>
<dbReference type="GO" id="GO:0004497">
    <property type="term" value="F:monooxygenase activity"/>
    <property type="evidence" value="ECO:0007669"/>
    <property type="project" value="UniProtKB-KW"/>
</dbReference>
<feature type="binding site" evidence="6">
    <location>
        <position position="60"/>
    </location>
    <ligand>
        <name>FMN</name>
        <dbReference type="ChEBI" id="CHEBI:58210"/>
    </ligand>
</feature>
<evidence type="ECO:0000259" key="7">
    <source>
        <dbReference type="Pfam" id="PF00296"/>
    </source>
</evidence>
<dbReference type="EMBL" id="JAGIZA010000011">
    <property type="protein sequence ID" value="MBP0494577.1"/>
    <property type="molecule type" value="Genomic_DNA"/>
</dbReference>
<dbReference type="CDD" id="cd01095">
    <property type="entry name" value="Nitrilotriacetate_monoxgenase"/>
    <property type="match status" value="1"/>
</dbReference>
<comment type="similarity">
    <text evidence="5">Belongs to the NtaA/SnaA/DszA monooxygenase family.</text>
</comment>
<name>A0A940S8Y2_9PROT</name>
<dbReference type="NCBIfam" id="TIGR03860">
    <property type="entry name" value="FMN_nitrolo"/>
    <property type="match status" value="1"/>
</dbReference>
<dbReference type="PIRSF" id="PIRSF000337">
    <property type="entry name" value="NTA_MOA"/>
    <property type="match status" value="1"/>
</dbReference>
<dbReference type="RefSeq" id="WP_209375328.1">
    <property type="nucleotide sequence ID" value="NZ_JAGIZA010000011.1"/>
</dbReference>
<feature type="domain" description="Luciferase-like" evidence="7">
    <location>
        <begin position="25"/>
        <end position="387"/>
    </location>
</feature>
<reference evidence="8" key="1">
    <citation type="submission" date="2021-03" db="EMBL/GenBank/DDBJ databases">
        <authorList>
            <person name="So Y."/>
        </authorList>
    </citation>
    <scope>NUCLEOTIDE SEQUENCE</scope>
    <source>
        <strain evidence="8">SG15</strain>
    </source>
</reference>
<dbReference type="Proteomes" id="UP000677537">
    <property type="component" value="Unassembled WGS sequence"/>
</dbReference>
<keyword evidence="3 8" id="KW-0560">Oxidoreductase</keyword>
<keyword evidence="4 8" id="KW-0503">Monooxygenase</keyword>
<accession>A0A940S8Y2</accession>
<evidence type="ECO:0000256" key="4">
    <source>
        <dbReference type="ARBA" id="ARBA00023033"/>
    </source>
</evidence>
<keyword evidence="9" id="KW-1185">Reference proteome</keyword>
<dbReference type="PANTHER" id="PTHR30011">
    <property type="entry name" value="ALKANESULFONATE MONOOXYGENASE-RELATED"/>
    <property type="match status" value="1"/>
</dbReference>
<dbReference type="EC" id="1.14.-.-" evidence="8"/>
<keyword evidence="1 6" id="KW-0285">Flavoprotein</keyword>
<comment type="caution">
    <text evidence="8">The sequence shown here is derived from an EMBL/GenBank/DDBJ whole genome shotgun (WGS) entry which is preliminary data.</text>
</comment>
<sequence length="436" mass="48232">MAARGKMHLVAYLKAGPNASYPSTWRHPAASLHDLFTAERWEHIARVLEEARFDACFFADGLGIPDLYKGSYAEYARRGGQLSLMDPMTLLPMMARVTRHLGLGATLSTSFTPAYIIARQLASLDMISNGRAAWNVVTTGRDFEARNCGMEGLPPKDARYDMADEVLEACDALWTGWEPDALVLDRESGTFADPDKIHAANYRGRYVRTDGPLTIPRTPQVRPVLMQAGSSPRGRDFAARWSEMIFCTPATKPDALAFRTDIRVRAERFGRNPDECAILPSLTVVVGETDSIAQEKAAYLESLVDPELVLASTSWSVVADLSKVETAEALDTPGTNQGVQGHRDRMMQVARQKNITFAEAVRRPRDLVAGSPATIADMLEDWFTAGACDGFILPPTVFPSTFEEFGRMVVPELQRRGLFRRHYAGTTLRENLRDAG</sequence>
<evidence type="ECO:0000313" key="9">
    <source>
        <dbReference type="Proteomes" id="UP000677537"/>
    </source>
</evidence>
<evidence type="ECO:0000256" key="3">
    <source>
        <dbReference type="ARBA" id="ARBA00023002"/>
    </source>
</evidence>
<organism evidence="8 9">
    <name type="scientific">Roseomonas indoligenes</name>
    <dbReference type="NCBI Taxonomy" id="2820811"/>
    <lineage>
        <taxon>Bacteria</taxon>
        <taxon>Pseudomonadati</taxon>
        <taxon>Pseudomonadota</taxon>
        <taxon>Alphaproteobacteria</taxon>
        <taxon>Acetobacterales</taxon>
        <taxon>Roseomonadaceae</taxon>
        <taxon>Roseomonas</taxon>
    </lineage>
</organism>
<evidence type="ECO:0000256" key="2">
    <source>
        <dbReference type="ARBA" id="ARBA00022643"/>
    </source>
</evidence>
<feature type="binding site" evidence="6">
    <location>
        <position position="230"/>
    </location>
    <ligand>
        <name>FMN</name>
        <dbReference type="ChEBI" id="CHEBI:58210"/>
    </ligand>
</feature>
<feature type="binding site" evidence="6">
    <location>
        <position position="231"/>
    </location>
    <ligand>
        <name>FMN</name>
        <dbReference type="ChEBI" id="CHEBI:58210"/>
    </ligand>
</feature>
<dbReference type="InterPro" id="IPR016215">
    <property type="entry name" value="NTA_MOA"/>
</dbReference>
<dbReference type="Gene3D" id="3.20.20.30">
    <property type="entry name" value="Luciferase-like domain"/>
    <property type="match status" value="1"/>
</dbReference>
<dbReference type="InterPro" id="IPR051260">
    <property type="entry name" value="Diverse_substr_monoxygenases"/>
</dbReference>
<evidence type="ECO:0000256" key="6">
    <source>
        <dbReference type="PIRSR" id="PIRSR000337-1"/>
    </source>
</evidence>
<dbReference type="PANTHER" id="PTHR30011:SF16">
    <property type="entry name" value="C2H2 FINGER DOMAIN TRANSCRIPTION FACTOR (EUROFUNG)-RELATED"/>
    <property type="match status" value="1"/>
</dbReference>
<dbReference type="SUPFAM" id="SSF51679">
    <property type="entry name" value="Bacterial luciferase-like"/>
    <property type="match status" value="1"/>
</dbReference>